<dbReference type="OMA" id="WHEYGDE"/>
<dbReference type="eggNOG" id="ENOG502R501">
    <property type="taxonomic scope" value="Eukaryota"/>
</dbReference>
<dbReference type="AlphaFoldDB" id="E3NJT7"/>
<dbReference type="InParanoid" id="E3NJT7"/>
<dbReference type="HOGENOM" id="CLU_021608_0_0_1"/>
<reference evidence="1" key="1">
    <citation type="submission" date="2007-07" db="EMBL/GenBank/DDBJ databases">
        <title>PCAP assembly of the Caenorhabditis remanei genome.</title>
        <authorList>
            <consortium name="The Caenorhabditis remanei Sequencing Consortium"/>
            <person name="Wilson R.K."/>
        </authorList>
    </citation>
    <scope>NUCLEOTIDE SEQUENCE [LARGE SCALE GENOMIC DNA]</scope>
    <source>
        <strain evidence="1">PB4641</strain>
    </source>
</reference>
<proteinExistence type="predicted"/>
<gene>
    <name evidence="1" type="ORF">CRE_22707</name>
</gene>
<dbReference type="Proteomes" id="UP000008281">
    <property type="component" value="Unassembled WGS sequence"/>
</dbReference>
<name>E3NJT7_CAERE</name>
<dbReference type="SUPFAM" id="SSF101690">
    <property type="entry name" value="PAZ domain"/>
    <property type="match status" value="1"/>
</dbReference>
<dbReference type="InterPro" id="IPR036085">
    <property type="entry name" value="PAZ_dom_sf"/>
</dbReference>
<evidence type="ECO:0000313" key="1">
    <source>
        <dbReference type="EMBL" id="EFP01146.1"/>
    </source>
</evidence>
<keyword evidence="2" id="KW-1185">Reference proteome</keyword>
<evidence type="ECO:0000313" key="2">
    <source>
        <dbReference type="Proteomes" id="UP000008281"/>
    </source>
</evidence>
<protein>
    <submittedName>
        <fullName evidence="1">Uncharacterized protein</fullName>
    </submittedName>
</protein>
<dbReference type="OrthoDB" id="6134518at2759"/>
<dbReference type="STRING" id="31234.E3NJT7"/>
<sequence>MAKLINNNSAPSAPSNICLFDTPPSQVAFNKGKWMTFTPTSAIDSKGPYSFNVFDSAHFFQLNRTYISFKLNLKNVEAPTGTESPIKIEHTNFIGATFFNQVKLSFNNVMIYDSGDYNYKSYILTLLGENSDTKEGLLTAAGWHEYGDEDFRALNEKTYLDLCAPLLLEPFQTERLLVPHINIQLQLYRSDNAFCMKSSKDTRAELEITELKLHMRAIEVVSSATIAMENRLRSSPAQYPFTSTKVKLIAVPEGRLEMPFNTLYHDIIPRRVIIGILPPEESIITNSLDFGHYNVSEVQLDAGGTVYPPQPIRCDFENKNYAQAFARFHEELGGVSTNTTPRISYKMYRSGYTFFVFNLAPIVSSNAWELVQSGSTQLLMRFAKKTPKGGLNVIVLSQFDSMYEIDRFRNVNYVDTNLASYLATKFGSLDHLSINKIRNINLHLLDMNIPQIWNGCNGYNVDLISELSLDATPRNHSFVNMIIRVGNRGKRNYVSVLKYFQEKYNITLNYPHSPLLRDASGRMYPLEAIWFRMRVY</sequence>
<accession>E3NJT7</accession>
<dbReference type="Gene3D" id="2.170.260.10">
    <property type="entry name" value="paz domain"/>
    <property type="match status" value="1"/>
</dbReference>
<dbReference type="EMBL" id="DS268758">
    <property type="protein sequence ID" value="EFP01146.1"/>
    <property type="molecule type" value="Genomic_DNA"/>
</dbReference>
<organism evidence="2">
    <name type="scientific">Caenorhabditis remanei</name>
    <name type="common">Caenorhabditis vulgaris</name>
    <dbReference type="NCBI Taxonomy" id="31234"/>
    <lineage>
        <taxon>Eukaryota</taxon>
        <taxon>Metazoa</taxon>
        <taxon>Ecdysozoa</taxon>
        <taxon>Nematoda</taxon>
        <taxon>Chromadorea</taxon>
        <taxon>Rhabditida</taxon>
        <taxon>Rhabditina</taxon>
        <taxon>Rhabditomorpha</taxon>
        <taxon>Rhabditoidea</taxon>
        <taxon>Rhabditidae</taxon>
        <taxon>Peloderinae</taxon>
        <taxon>Caenorhabditis</taxon>
    </lineage>
</organism>